<proteinExistence type="inferred from homology"/>
<evidence type="ECO:0000256" key="6">
    <source>
        <dbReference type="ARBA" id="ARBA00023212"/>
    </source>
</evidence>
<evidence type="ECO:0000256" key="9">
    <source>
        <dbReference type="SAM" id="Coils"/>
    </source>
</evidence>
<keyword evidence="5 9" id="KW-0175">Coiled coil</keyword>
<sequence length="452" mass="52574">MEETNEERLDSPSRNSYIGSYYQPPDKWIPLPRRLDYPFHSVSDSPSCNQHVSQSKQNIDSQAVVDALKKLHEKMGRTEFETSRHTERSRQVSLEAQNQQQANAPSTQNLQRTDSDGSIRCRILQKHLEKTKRSIEKAKKEHNVLLQNQKTLLKDLDNADVQSQKEKLEALEFKYEKLSRTQTQAEMKLILLEEKLQKEEHERKLMQERTEELQREFDNSLERSSKETIIKKKSKKAKNKEKMTLKQNEKSTIHSFPQKMPFVAGTSTSPSHSVHANVQSVLHMMKLYQPLLRRKDEDLVTRSSVLHRHQGGSSDEALGSLSDLLLALQDELGKMSFEHLELVHLIDNTQDLQVKQDLKHELERLLTKMEDKSTQITKLRTHQKLIHKLNMSQQHSLTHAEKTTLIHPPTPSPVKPQNRSLKQPASPRNLRLLRETQQFRNSLKQSDVVWET</sequence>
<feature type="region of interest" description="Disordered" evidence="10">
    <location>
        <begin position="1"/>
        <end position="25"/>
    </location>
</feature>
<comment type="subcellular location">
    <subcellularLocation>
        <location evidence="1">Cytoplasm</location>
        <location evidence="1">Cytoskeleton</location>
        <location evidence="1">Microtubule organizing center</location>
        <location evidence="1">Centrosome</location>
    </subcellularLocation>
</comment>
<feature type="region of interest" description="Disordered" evidence="10">
    <location>
        <begin position="404"/>
        <end position="427"/>
    </location>
</feature>
<feature type="region of interest" description="Disordered" evidence="10">
    <location>
        <begin position="231"/>
        <end position="250"/>
    </location>
</feature>
<dbReference type="Pfam" id="PF06657">
    <property type="entry name" value="Cep57_MT_bd"/>
    <property type="match status" value="1"/>
</dbReference>
<keyword evidence="14" id="KW-1185">Reference proteome</keyword>
<keyword evidence="3" id="KW-0963">Cytoplasm</keyword>
<dbReference type="Proteomes" id="UP001497482">
    <property type="component" value="Chromosome 17"/>
</dbReference>
<dbReference type="InterPro" id="IPR024957">
    <property type="entry name" value="Cep57_MT-bd_dom"/>
</dbReference>
<dbReference type="InterPro" id="IPR025913">
    <property type="entry name" value="Cep57_CLD"/>
</dbReference>
<evidence type="ECO:0000313" key="14">
    <source>
        <dbReference type="Proteomes" id="UP001497482"/>
    </source>
</evidence>
<gene>
    <name evidence="13" type="ORF">KC01_LOCUS16601</name>
</gene>
<evidence type="ECO:0000256" key="3">
    <source>
        <dbReference type="ARBA" id="ARBA00022490"/>
    </source>
</evidence>
<feature type="domain" description="Cep57 centrosome microtubule-binding" evidence="11">
    <location>
        <begin position="319"/>
        <end position="382"/>
    </location>
</feature>
<protein>
    <recommendedName>
        <fullName evidence="7">Centrosomal protein 57kDa-like protein 1</fullName>
    </recommendedName>
    <alternativeName>
        <fullName evidence="8">Cep57-related protein</fullName>
    </alternativeName>
</protein>
<accession>A0AAV2K9G2</accession>
<feature type="compositionally biased region" description="Basic and acidic residues" evidence="10">
    <location>
        <begin position="240"/>
        <end position="250"/>
    </location>
</feature>
<feature type="compositionally biased region" description="Polar residues" evidence="10">
    <location>
        <begin position="91"/>
        <end position="112"/>
    </location>
</feature>
<dbReference type="EMBL" id="OZ035839">
    <property type="protein sequence ID" value="CAL1586562.1"/>
    <property type="molecule type" value="Genomic_DNA"/>
</dbReference>
<keyword evidence="6" id="KW-0206">Cytoskeleton</keyword>
<dbReference type="GO" id="GO:0042802">
    <property type="term" value="F:identical protein binding"/>
    <property type="evidence" value="ECO:0007669"/>
    <property type="project" value="InterPro"/>
</dbReference>
<dbReference type="GO" id="GO:0005813">
    <property type="term" value="C:centrosome"/>
    <property type="evidence" value="ECO:0007669"/>
    <property type="project" value="UniProtKB-SubCell"/>
</dbReference>
<evidence type="ECO:0000256" key="2">
    <source>
        <dbReference type="ARBA" id="ARBA00008179"/>
    </source>
</evidence>
<keyword evidence="4" id="KW-0493">Microtubule</keyword>
<dbReference type="Gene3D" id="1.20.58.90">
    <property type="match status" value="1"/>
</dbReference>
<evidence type="ECO:0000259" key="11">
    <source>
        <dbReference type="Pfam" id="PF06657"/>
    </source>
</evidence>
<dbReference type="GO" id="GO:0008017">
    <property type="term" value="F:microtubule binding"/>
    <property type="evidence" value="ECO:0007669"/>
    <property type="project" value="InterPro"/>
</dbReference>
<evidence type="ECO:0000256" key="5">
    <source>
        <dbReference type="ARBA" id="ARBA00023054"/>
    </source>
</evidence>
<evidence type="ECO:0000313" key="13">
    <source>
        <dbReference type="EMBL" id="CAL1586562.1"/>
    </source>
</evidence>
<feature type="compositionally biased region" description="Basic and acidic residues" evidence="10">
    <location>
        <begin position="74"/>
        <end position="90"/>
    </location>
</feature>
<feature type="coiled-coil region" evidence="9">
    <location>
        <begin position="121"/>
        <end position="223"/>
    </location>
</feature>
<evidence type="ECO:0000256" key="1">
    <source>
        <dbReference type="ARBA" id="ARBA00004300"/>
    </source>
</evidence>
<dbReference type="AlphaFoldDB" id="A0AAV2K9G2"/>
<comment type="similarity">
    <text evidence="2">Belongs to the translokin family.</text>
</comment>
<feature type="compositionally biased region" description="Basic and acidic residues" evidence="10">
    <location>
        <begin position="1"/>
        <end position="11"/>
    </location>
</feature>
<reference evidence="13 14" key="1">
    <citation type="submission" date="2024-04" db="EMBL/GenBank/DDBJ databases">
        <authorList>
            <person name="Waldvogel A.-M."/>
            <person name="Schoenle A."/>
        </authorList>
    </citation>
    <scope>NUCLEOTIDE SEQUENCE [LARGE SCALE GENOMIC DNA]</scope>
</reference>
<dbReference type="PANTHER" id="PTHR19336">
    <property type="entry name" value="UNCHARACTERIZED DUF1167"/>
    <property type="match status" value="1"/>
</dbReference>
<evidence type="ECO:0000256" key="7">
    <source>
        <dbReference type="ARBA" id="ARBA00041218"/>
    </source>
</evidence>
<evidence type="ECO:0000259" key="12">
    <source>
        <dbReference type="Pfam" id="PF14073"/>
    </source>
</evidence>
<feature type="region of interest" description="Disordered" evidence="10">
    <location>
        <begin position="74"/>
        <end position="118"/>
    </location>
</feature>
<name>A0AAV2K9G2_KNICA</name>
<organism evidence="13 14">
    <name type="scientific">Knipowitschia caucasica</name>
    <name type="common">Caucasian dwarf goby</name>
    <name type="synonym">Pomatoschistus caucasicus</name>
    <dbReference type="NCBI Taxonomy" id="637954"/>
    <lineage>
        <taxon>Eukaryota</taxon>
        <taxon>Metazoa</taxon>
        <taxon>Chordata</taxon>
        <taxon>Craniata</taxon>
        <taxon>Vertebrata</taxon>
        <taxon>Euteleostomi</taxon>
        <taxon>Actinopterygii</taxon>
        <taxon>Neopterygii</taxon>
        <taxon>Teleostei</taxon>
        <taxon>Neoteleostei</taxon>
        <taxon>Acanthomorphata</taxon>
        <taxon>Gobiaria</taxon>
        <taxon>Gobiiformes</taxon>
        <taxon>Gobioidei</taxon>
        <taxon>Gobiidae</taxon>
        <taxon>Gobiinae</taxon>
        <taxon>Knipowitschia</taxon>
    </lineage>
</organism>
<dbReference type="GO" id="GO:0005874">
    <property type="term" value="C:microtubule"/>
    <property type="evidence" value="ECO:0007669"/>
    <property type="project" value="UniProtKB-KW"/>
</dbReference>
<dbReference type="InterPro" id="IPR051756">
    <property type="entry name" value="Centrosomal_MT-associated"/>
</dbReference>
<dbReference type="PANTHER" id="PTHR19336:SF10">
    <property type="entry name" value="CENTROSOMAL PROTEIN CEP57L1"/>
    <property type="match status" value="1"/>
</dbReference>
<evidence type="ECO:0000256" key="10">
    <source>
        <dbReference type="SAM" id="MobiDB-lite"/>
    </source>
</evidence>
<evidence type="ECO:0000256" key="8">
    <source>
        <dbReference type="ARBA" id="ARBA00042578"/>
    </source>
</evidence>
<evidence type="ECO:0000256" key="4">
    <source>
        <dbReference type="ARBA" id="ARBA00022701"/>
    </source>
</evidence>
<feature type="domain" description="Cep57 centrosome localisation" evidence="12">
    <location>
        <begin position="63"/>
        <end position="221"/>
    </location>
</feature>
<dbReference type="Pfam" id="PF14073">
    <property type="entry name" value="Cep57_CLD"/>
    <property type="match status" value="1"/>
</dbReference>
<dbReference type="GO" id="GO:0043015">
    <property type="term" value="F:gamma-tubulin binding"/>
    <property type="evidence" value="ECO:0007669"/>
    <property type="project" value="InterPro"/>
</dbReference>